<feature type="compositionally biased region" description="Acidic residues" evidence="1">
    <location>
        <begin position="204"/>
        <end position="218"/>
    </location>
</feature>
<dbReference type="Proteomes" id="UP001149165">
    <property type="component" value="Unassembled WGS sequence"/>
</dbReference>
<name>A0A9W9G7C9_9EURO</name>
<reference evidence="3" key="1">
    <citation type="submission" date="2022-11" db="EMBL/GenBank/DDBJ databases">
        <authorList>
            <person name="Petersen C."/>
        </authorList>
    </citation>
    <scope>NUCLEOTIDE SEQUENCE</scope>
    <source>
        <strain evidence="3">IBT 30069</strain>
    </source>
</reference>
<accession>A0A9W9G7C9</accession>
<comment type="caution">
    <text evidence="3">The sequence shown here is derived from an EMBL/GenBank/DDBJ whole genome shotgun (WGS) entry which is preliminary data.</text>
</comment>
<dbReference type="GO" id="GO:0061630">
    <property type="term" value="F:ubiquitin protein ligase activity"/>
    <property type="evidence" value="ECO:0007669"/>
    <property type="project" value="TreeGrafter"/>
</dbReference>
<evidence type="ECO:0000256" key="1">
    <source>
        <dbReference type="SAM" id="MobiDB-lite"/>
    </source>
</evidence>
<reference evidence="3" key="2">
    <citation type="journal article" date="2023" name="IMA Fungus">
        <title>Comparative genomic study of the Penicillium genus elucidates a diverse pangenome and 15 lateral gene transfer events.</title>
        <authorList>
            <person name="Petersen C."/>
            <person name="Sorensen T."/>
            <person name="Nielsen M.R."/>
            <person name="Sondergaard T.E."/>
            <person name="Sorensen J.L."/>
            <person name="Fitzpatrick D.A."/>
            <person name="Frisvad J.C."/>
            <person name="Nielsen K.L."/>
        </authorList>
    </citation>
    <scope>NUCLEOTIDE SEQUENCE</scope>
    <source>
        <strain evidence="3">IBT 30069</strain>
    </source>
</reference>
<dbReference type="GO" id="GO:0005634">
    <property type="term" value="C:nucleus"/>
    <property type="evidence" value="ECO:0007669"/>
    <property type="project" value="TreeGrafter"/>
</dbReference>
<sequence length="248" mass="27426">MESTFRNLDRTIESQPMPVEFKDTNGLIYCNDCGAKSVVKYHWLGLKCDLCESYNTAQIRLLQGDVSGVLEQEGVSEVPQRPRSSSLNTSEEPATSLAALHLNTNQQPESESHLSVPMAAAPDQRFVSYNMTRGRAISPVVSNYFGLPPDREPGKPSSLPFFGSATRPDNDADYGALNFLSKKFKDRYGFLSGDTTGEGVPKVEEEDEDEDEDDDGTESSESSASDAEEGDNEEDEEEDEYIDIFGHR</sequence>
<feature type="region of interest" description="Disordered" evidence="1">
    <location>
        <begin position="148"/>
        <end position="168"/>
    </location>
</feature>
<feature type="region of interest" description="Disordered" evidence="1">
    <location>
        <begin position="190"/>
        <end position="248"/>
    </location>
</feature>
<protein>
    <recommendedName>
        <fullName evidence="2">RCHY1 zinc-ribbon domain-containing protein</fullName>
    </recommendedName>
</protein>
<evidence type="ECO:0000313" key="3">
    <source>
        <dbReference type="EMBL" id="KAJ5112985.1"/>
    </source>
</evidence>
<feature type="compositionally biased region" description="Polar residues" evidence="1">
    <location>
        <begin position="82"/>
        <end position="93"/>
    </location>
</feature>
<dbReference type="GO" id="GO:0016567">
    <property type="term" value="P:protein ubiquitination"/>
    <property type="evidence" value="ECO:0007669"/>
    <property type="project" value="TreeGrafter"/>
</dbReference>
<gene>
    <name evidence="3" type="ORF">N7456_001519</name>
</gene>
<evidence type="ECO:0000313" key="4">
    <source>
        <dbReference type="Proteomes" id="UP001149165"/>
    </source>
</evidence>
<dbReference type="InterPro" id="IPR039512">
    <property type="entry name" value="RCHY1_zinc-ribbon"/>
</dbReference>
<dbReference type="GO" id="GO:0006511">
    <property type="term" value="P:ubiquitin-dependent protein catabolic process"/>
    <property type="evidence" value="ECO:0007669"/>
    <property type="project" value="TreeGrafter"/>
</dbReference>
<dbReference type="AlphaFoldDB" id="A0A9W9G7C9"/>
<dbReference type="EMBL" id="JAPQKH010000002">
    <property type="protein sequence ID" value="KAJ5112985.1"/>
    <property type="molecule type" value="Genomic_DNA"/>
</dbReference>
<keyword evidence="4" id="KW-1185">Reference proteome</keyword>
<dbReference type="OrthoDB" id="411372at2759"/>
<feature type="domain" description="RCHY1 zinc-ribbon" evidence="2">
    <location>
        <begin position="1"/>
        <end position="56"/>
    </location>
</feature>
<feature type="region of interest" description="Disordered" evidence="1">
    <location>
        <begin position="73"/>
        <end position="93"/>
    </location>
</feature>
<dbReference type="Pfam" id="PF14599">
    <property type="entry name" value="zinc_ribbon_6"/>
    <property type="match status" value="1"/>
</dbReference>
<organism evidence="3 4">
    <name type="scientific">Penicillium angulare</name>
    <dbReference type="NCBI Taxonomy" id="116970"/>
    <lineage>
        <taxon>Eukaryota</taxon>
        <taxon>Fungi</taxon>
        <taxon>Dikarya</taxon>
        <taxon>Ascomycota</taxon>
        <taxon>Pezizomycotina</taxon>
        <taxon>Eurotiomycetes</taxon>
        <taxon>Eurotiomycetidae</taxon>
        <taxon>Eurotiales</taxon>
        <taxon>Aspergillaceae</taxon>
        <taxon>Penicillium</taxon>
    </lineage>
</organism>
<evidence type="ECO:0000259" key="2">
    <source>
        <dbReference type="Pfam" id="PF14599"/>
    </source>
</evidence>
<dbReference type="Gene3D" id="2.20.28.10">
    <property type="match status" value="1"/>
</dbReference>
<dbReference type="PANTHER" id="PTHR21319:SF0">
    <property type="entry name" value="AND RING FINGER DOMAIN PROTEIN, PUTATIVE (AFU_ORTHOLOGUE AFUA_1G08900)-RELATED"/>
    <property type="match status" value="1"/>
</dbReference>
<feature type="compositionally biased region" description="Acidic residues" evidence="1">
    <location>
        <begin position="226"/>
        <end position="242"/>
    </location>
</feature>
<dbReference type="PANTHER" id="PTHR21319">
    <property type="entry name" value="RING FINGER AND CHY ZINC FINGER DOMAIN-CONTAINING PROTEIN 1"/>
    <property type="match status" value="1"/>
</dbReference>
<proteinExistence type="predicted"/>